<protein>
    <submittedName>
        <fullName evidence="5">Hydrogen cyanide synthase subunit HcnC</fullName>
        <ecNumber evidence="5">1.4.99.5</ecNumber>
    </submittedName>
</protein>
<dbReference type="GO" id="GO:0009229">
    <property type="term" value="P:thiamine diphosphate biosynthetic process"/>
    <property type="evidence" value="ECO:0007669"/>
    <property type="project" value="UniProtKB-UniPathway"/>
</dbReference>
<dbReference type="InterPro" id="IPR006076">
    <property type="entry name" value="FAD-dep_OxRdtase"/>
</dbReference>
<dbReference type="InterPro" id="IPR012727">
    <property type="entry name" value="Gly_oxidase_ThiO"/>
</dbReference>
<evidence type="ECO:0000256" key="1">
    <source>
        <dbReference type="ARBA" id="ARBA00004948"/>
    </source>
</evidence>
<dbReference type="SUPFAM" id="SSF51905">
    <property type="entry name" value="FAD/NAD(P)-binding domain"/>
    <property type="match status" value="1"/>
</dbReference>
<gene>
    <name evidence="5" type="primary">hcnC</name>
    <name evidence="5" type="ORF">Fuma_05408</name>
</gene>
<dbReference type="Gene3D" id="3.30.9.10">
    <property type="entry name" value="D-Amino Acid Oxidase, subunit A, domain 2"/>
    <property type="match status" value="1"/>
</dbReference>
<reference evidence="5 6" key="1">
    <citation type="journal article" date="2016" name="Front. Microbiol.">
        <title>Fuerstia marisgermanicae gen. nov., sp. nov., an Unusual Member of the Phylum Planctomycetes from the German Wadden Sea.</title>
        <authorList>
            <person name="Kohn T."/>
            <person name="Heuer A."/>
            <person name="Jogler M."/>
            <person name="Vollmers J."/>
            <person name="Boedeker C."/>
            <person name="Bunk B."/>
            <person name="Rast P."/>
            <person name="Borchert D."/>
            <person name="Glockner I."/>
            <person name="Freese H.M."/>
            <person name="Klenk H.P."/>
            <person name="Overmann J."/>
            <person name="Kaster A.K."/>
            <person name="Rohde M."/>
            <person name="Wiegand S."/>
            <person name="Jogler C."/>
        </authorList>
    </citation>
    <scope>NUCLEOTIDE SEQUENCE [LARGE SCALE GENOMIC DNA]</scope>
    <source>
        <strain evidence="5 6">NH11</strain>
    </source>
</reference>
<dbReference type="GO" id="GO:0050622">
    <property type="term" value="F:glycine dehydrogenase (cyanide-forming) activity"/>
    <property type="evidence" value="ECO:0007669"/>
    <property type="project" value="UniProtKB-EC"/>
</dbReference>
<accession>A0A1P8WNW1</accession>
<feature type="domain" description="FAD dependent oxidoreductase" evidence="4">
    <location>
        <begin position="6"/>
        <end position="348"/>
    </location>
</feature>
<dbReference type="GO" id="GO:0009228">
    <property type="term" value="P:thiamine biosynthetic process"/>
    <property type="evidence" value="ECO:0007669"/>
    <property type="project" value="UniProtKB-KW"/>
</dbReference>
<keyword evidence="6" id="KW-1185">Reference proteome</keyword>
<keyword evidence="3 5" id="KW-0560">Oxidoreductase</keyword>
<evidence type="ECO:0000313" key="5">
    <source>
        <dbReference type="EMBL" id="APZ95746.1"/>
    </source>
</evidence>
<evidence type="ECO:0000259" key="4">
    <source>
        <dbReference type="Pfam" id="PF01266"/>
    </source>
</evidence>
<name>A0A1P8WNW1_9PLAN</name>
<evidence type="ECO:0000256" key="3">
    <source>
        <dbReference type="ARBA" id="ARBA00023002"/>
    </source>
</evidence>
<sequence length="372" mass="39954">MNSSTDILIIGGGVIGLTTALKLVEQGRAVTVVDRQSVGREASWAGAGMLPPGNLSQATTPEARLRSYSHEMWKGLAALLKDRTGIDNGFRQCGAVELPTDDGLFGEQVQAWQAERLHVLTLDRTGLEQHVPDLHETFEHGVVLPDFGQVRNPRHMKALAAACRDVGVEIVEYVDGVRLTAGNDGFVTASTFDHTFAADRICVTAGSWTNQVLAPLSISLPVKPVRGQIALLKANRLPFSCVVEQGRRYLVPRTDGLILVGATEEHVGFEKRTTADAISGLLTFAASLVPELGKAEVVKCWAGLRPGSPDELPFLGRVPKFENLFVGAGHFRSGLQMSPGTGALLADLLVDREPQISMDGLTYDRAVASTDL</sequence>
<dbReference type="UniPathway" id="UPA00060"/>
<dbReference type="Gene3D" id="3.50.50.60">
    <property type="entry name" value="FAD/NAD(P)-binding domain"/>
    <property type="match status" value="1"/>
</dbReference>
<dbReference type="EMBL" id="CP017641">
    <property type="protein sequence ID" value="APZ95746.1"/>
    <property type="molecule type" value="Genomic_DNA"/>
</dbReference>
<evidence type="ECO:0000256" key="2">
    <source>
        <dbReference type="ARBA" id="ARBA00022977"/>
    </source>
</evidence>
<dbReference type="GO" id="GO:0005737">
    <property type="term" value="C:cytoplasm"/>
    <property type="evidence" value="ECO:0007669"/>
    <property type="project" value="TreeGrafter"/>
</dbReference>
<dbReference type="GO" id="GO:0050660">
    <property type="term" value="F:flavin adenine dinucleotide binding"/>
    <property type="evidence" value="ECO:0007669"/>
    <property type="project" value="InterPro"/>
</dbReference>
<dbReference type="STRING" id="1891926.Fuma_05408"/>
<comment type="pathway">
    <text evidence="1">Cofactor biosynthesis; thiamine diphosphate biosynthesis.</text>
</comment>
<dbReference type="KEGG" id="fmr:Fuma_05408"/>
<dbReference type="RefSeq" id="WP_077026857.1">
    <property type="nucleotide sequence ID" value="NZ_CP017641.1"/>
</dbReference>
<dbReference type="EC" id="1.4.99.5" evidence="5"/>
<keyword evidence="2" id="KW-0784">Thiamine biosynthesis</keyword>
<dbReference type="InterPro" id="IPR036188">
    <property type="entry name" value="FAD/NAD-bd_sf"/>
</dbReference>
<dbReference type="NCBIfam" id="TIGR02352">
    <property type="entry name" value="thiamin_ThiO"/>
    <property type="match status" value="1"/>
</dbReference>
<organism evidence="5 6">
    <name type="scientific">Fuerstiella marisgermanici</name>
    <dbReference type="NCBI Taxonomy" id="1891926"/>
    <lineage>
        <taxon>Bacteria</taxon>
        <taxon>Pseudomonadati</taxon>
        <taxon>Planctomycetota</taxon>
        <taxon>Planctomycetia</taxon>
        <taxon>Planctomycetales</taxon>
        <taxon>Planctomycetaceae</taxon>
        <taxon>Fuerstiella</taxon>
    </lineage>
</organism>
<dbReference type="AlphaFoldDB" id="A0A1P8WNW1"/>
<dbReference type="OrthoDB" id="9794226at2"/>
<evidence type="ECO:0000313" key="6">
    <source>
        <dbReference type="Proteomes" id="UP000187735"/>
    </source>
</evidence>
<dbReference type="Pfam" id="PF01266">
    <property type="entry name" value="DAO"/>
    <property type="match status" value="1"/>
</dbReference>
<dbReference type="PANTHER" id="PTHR13847:SF289">
    <property type="entry name" value="GLYCINE OXIDASE"/>
    <property type="match status" value="1"/>
</dbReference>
<proteinExistence type="predicted"/>
<dbReference type="PANTHER" id="PTHR13847">
    <property type="entry name" value="SARCOSINE DEHYDROGENASE-RELATED"/>
    <property type="match status" value="1"/>
</dbReference>
<dbReference type="Proteomes" id="UP000187735">
    <property type="component" value="Chromosome"/>
</dbReference>
<dbReference type="SUPFAM" id="SSF54373">
    <property type="entry name" value="FAD-linked reductases, C-terminal domain"/>
    <property type="match status" value="1"/>
</dbReference>